<keyword evidence="1" id="KW-0732">Signal</keyword>
<gene>
    <name evidence="3" type="ORF">BN134_1632</name>
</gene>
<reference evidence="4" key="1">
    <citation type="journal article" date="2012" name="PLoS ONE">
        <title>Comparative analysis of genome sequences covering the seven cronobacter species.</title>
        <authorList>
            <person name="Joseph S."/>
            <person name="Desai P."/>
            <person name="Ji Y."/>
            <person name="Cummings C.A."/>
            <person name="Shih R."/>
            <person name="Degoricija L."/>
            <person name="Rico A."/>
            <person name="Brzoska P."/>
            <person name="Hamby S.E."/>
            <person name="Masood N."/>
            <person name="Hariri S."/>
            <person name="Sonbol H."/>
            <person name="Chuzhanova N."/>
            <person name="McClelland M."/>
            <person name="Furtado M.R."/>
            <person name="Forsythe S.J."/>
        </authorList>
    </citation>
    <scope>NUCLEOTIDE SEQUENCE [LARGE SCALE GENOMIC DNA]</scope>
    <source>
        <strain evidence="4">1210</strain>
    </source>
</reference>
<sequence>MKKYLLFLLLAGGGLSSHAMSMTWRTECVGYYQLQLPDNIEVALYPIDDFVKPNKEPKTENGILIQKYSEPRITFGKNNYWQDNDAIQAQFTAFYYSNYMIGISSEADSYIDFSGYLEKVKADFSFVKESSRELEKSNLKLYHEAMTPEEEFKRKYDYLIKTYPDSFAAYIPGARVVYINKNRRLYLFWGEYQKDTGEKSQTAEKQWQQSEPEVLSLLSRFRPRNLYEVPSPQGFCLPYGFIANDSGHESRNMGVTYRLKNHPDVTIFFQDLGPSSGPGERRPDPNMSAKDYVTYFWNVRYGHSFRDIKLYGKGFSYPDMDNRKAVAASAKFTRYDKQIDYGYVAFVKGEAPEEPDLLFYVIRDSRQARSNPPMAQGEIEKMAEHIVSTIKRR</sequence>
<proteinExistence type="predicted"/>
<feature type="chain" id="PRO_5047400583" description="Tle cognate immunity protein 4 C-terminal domain-containing protein" evidence="1">
    <location>
        <begin position="20"/>
        <end position="393"/>
    </location>
</feature>
<dbReference type="Pfam" id="PF18426">
    <property type="entry name" value="Tli4_C"/>
    <property type="match status" value="1"/>
</dbReference>
<comment type="caution">
    <text evidence="3">The sequence shown here is derived from an EMBL/GenBank/DDBJ whole genome shotgun (WGS) entry which is preliminary data.</text>
</comment>
<accession>A0ABM9Q614</accession>
<evidence type="ECO:0000259" key="2">
    <source>
        <dbReference type="Pfam" id="PF18426"/>
    </source>
</evidence>
<dbReference type="InterPro" id="IPR041290">
    <property type="entry name" value="Tli4_C"/>
</dbReference>
<evidence type="ECO:0000313" key="3">
    <source>
        <dbReference type="EMBL" id="CCJ80907.1"/>
    </source>
</evidence>
<dbReference type="EMBL" id="CAKZ01000077">
    <property type="protein sequence ID" value="CCJ80907.1"/>
    <property type="molecule type" value="Genomic_DNA"/>
</dbReference>
<organism evidence="3 4">
    <name type="scientific">Cronobacter dublinensis 1210</name>
    <dbReference type="NCBI Taxonomy" id="1208656"/>
    <lineage>
        <taxon>Bacteria</taxon>
        <taxon>Pseudomonadati</taxon>
        <taxon>Pseudomonadota</taxon>
        <taxon>Gammaproteobacteria</taxon>
        <taxon>Enterobacterales</taxon>
        <taxon>Enterobacteriaceae</taxon>
        <taxon>Cronobacter</taxon>
    </lineage>
</organism>
<dbReference type="Proteomes" id="UP000009342">
    <property type="component" value="Unassembled WGS sequence"/>
</dbReference>
<protein>
    <recommendedName>
        <fullName evidence="2">Tle cognate immunity protein 4 C-terminal domain-containing protein</fullName>
    </recommendedName>
</protein>
<evidence type="ECO:0000256" key="1">
    <source>
        <dbReference type="SAM" id="SignalP"/>
    </source>
</evidence>
<name>A0ABM9Q614_9ENTR</name>
<feature type="signal peptide" evidence="1">
    <location>
        <begin position="1"/>
        <end position="19"/>
    </location>
</feature>
<keyword evidence="4" id="KW-1185">Reference proteome</keyword>
<evidence type="ECO:0000313" key="4">
    <source>
        <dbReference type="Proteomes" id="UP000009342"/>
    </source>
</evidence>
<feature type="domain" description="Tle cognate immunity protein 4 C-terminal" evidence="2">
    <location>
        <begin position="228"/>
        <end position="269"/>
    </location>
</feature>